<keyword evidence="4" id="KW-0336">GPI-anchor</keyword>
<protein>
    <recommendedName>
        <fullName evidence="12">FAS1 domain-containing protein</fullName>
    </recommendedName>
</protein>
<evidence type="ECO:0000313" key="14">
    <source>
        <dbReference type="Proteomes" id="UP000030748"/>
    </source>
</evidence>
<feature type="signal peptide" evidence="11">
    <location>
        <begin position="1"/>
        <end position="22"/>
    </location>
</feature>
<evidence type="ECO:0000313" key="13">
    <source>
        <dbReference type="EMBL" id="EYU38532.1"/>
    </source>
</evidence>
<keyword evidence="6" id="KW-0654">Proteoglycan</keyword>
<dbReference type="Pfam" id="PF02469">
    <property type="entry name" value="Fasciclin"/>
    <property type="match status" value="1"/>
</dbReference>
<dbReference type="STRING" id="4155.A0A022RDU8"/>
<dbReference type="SUPFAM" id="SSF82153">
    <property type="entry name" value="FAS1 domain"/>
    <property type="match status" value="1"/>
</dbReference>
<gene>
    <name evidence="13" type="ORF">MIMGU_mgv1a012755mg</name>
</gene>
<dbReference type="FunFam" id="2.30.180.10:FF:000006">
    <property type="entry name" value="Fasciclin-like arabinogalactan protein 11"/>
    <property type="match status" value="1"/>
</dbReference>
<dbReference type="PANTHER" id="PTHR32077:SF65">
    <property type="entry name" value="FASCICLIN-LIKE ARABINOGALACTAN PROTEIN 11"/>
    <property type="match status" value="1"/>
</dbReference>
<dbReference type="InterPro" id="IPR045003">
    <property type="entry name" value="FLA_A"/>
</dbReference>
<evidence type="ECO:0000256" key="6">
    <source>
        <dbReference type="ARBA" id="ARBA00022974"/>
    </source>
</evidence>
<keyword evidence="14" id="KW-1185">Reference proteome</keyword>
<dbReference type="GO" id="GO:0098552">
    <property type="term" value="C:side of membrane"/>
    <property type="evidence" value="ECO:0007669"/>
    <property type="project" value="UniProtKB-KW"/>
</dbReference>
<name>A0A022RDU8_ERYGU</name>
<keyword evidence="7" id="KW-0472">Membrane</keyword>
<dbReference type="PhylomeDB" id="A0A022RDU8"/>
<sequence>MKLLVLILFPLLFLFFAALTSGQSTGAAAPAPPGPTNLTAILEKAGRFTIFIRLLQSTKVADQIYTQLNNSNQGLTVFAPTDGSFSGLKSGTLNSFSDEQKTELIQFHVLPSYFSPSQFDTASNPLRTQAGGSEELFPLNVTASSTGNQVNITTGETNATVANTVYTDGQLAVYEVDQVLLPRRFFVPLPPPPPPLKPAQSPESSPGFGAPVVDSSSDANRLYKEALRAMACAVFVLASFT</sequence>
<dbReference type="EMBL" id="KI630480">
    <property type="protein sequence ID" value="EYU38532.1"/>
    <property type="molecule type" value="Genomic_DNA"/>
</dbReference>
<dbReference type="GO" id="GO:0005886">
    <property type="term" value="C:plasma membrane"/>
    <property type="evidence" value="ECO:0000318"/>
    <property type="project" value="GO_Central"/>
</dbReference>
<dbReference type="OMA" id="QYHILSS"/>
<evidence type="ECO:0000256" key="1">
    <source>
        <dbReference type="ARBA" id="ARBA00004609"/>
    </source>
</evidence>
<keyword evidence="8" id="KW-0325">Glycoprotein</keyword>
<feature type="domain" description="FAS1" evidence="12">
    <location>
        <begin position="35"/>
        <end position="180"/>
    </location>
</feature>
<keyword evidence="5 11" id="KW-0732">Signal</keyword>
<evidence type="ECO:0000256" key="7">
    <source>
        <dbReference type="ARBA" id="ARBA00023136"/>
    </source>
</evidence>
<proteinExistence type="inferred from homology"/>
<dbReference type="SMART" id="SM00554">
    <property type="entry name" value="FAS1"/>
    <property type="match status" value="1"/>
</dbReference>
<dbReference type="Proteomes" id="UP000030748">
    <property type="component" value="Unassembled WGS sequence"/>
</dbReference>
<dbReference type="Gene3D" id="2.30.180.10">
    <property type="entry name" value="FAS1 domain"/>
    <property type="match status" value="1"/>
</dbReference>
<keyword evidence="3" id="KW-1003">Cell membrane</keyword>
<organism evidence="13 14">
    <name type="scientific">Erythranthe guttata</name>
    <name type="common">Yellow monkey flower</name>
    <name type="synonym">Mimulus guttatus</name>
    <dbReference type="NCBI Taxonomy" id="4155"/>
    <lineage>
        <taxon>Eukaryota</taxon>
        <taxon>Viridiplantae</taxon>
        <taxon>Streptophyta</taxon>
        <taxon>Embryophyta</taxon>
        <taxon>Tracheophyta</taxon>
        <taxon>Spermatophyta</taxon>
        <taxon>Magnoliopsida</taxon>
        <taxon>eudicotyledons</taxon>
        <taxon>Gunneridae</taxon>
        <taxon>Pentapetalae</taxon>
        <taxon>asterids</taxon>
        <taxon>lamiids</taxon>
        <taxon>Lamiales</taxon>
        <taxon>Phrymaceae</taxon>
        <taxon>Erythranthe</taxon>
    </lineage>
</organism>
<evidence type="ECO:0000259" key="12">
    <source>
        <dbReference type="PROSITE" id="PS50213"/>
    </source>
</evidence>
<evidence type="ECO:0000256" key="2">
    <source>
        <dbReference type="ARBA" id="ARBA00007843"/>
    </source>
</evidence>
<evidence type="ECO:0000256" key="11">
    <source>
        <dbReference type="SAM" id="SignalP"/>
    </source>
</evidence>
<dbReference type="eggNOG" id="ENOG502QQ1S">
    <property type="taxonomic scope" value="Eukaryota"/>
</dbReference>
<feature type="chain" id="PRO_5001507993" description="FAS1 domain-containing protein" evidence="11">
    <location>
        <begin position="23"/>
        <end position="241"/>
    </location>
</feature>
<dbReference type="InterPro" id="IPR000782">
    <property type="entry name" value="FAS1_domain"/>
</dbReference>
<dbReference type="PROSITE" id="PS50213">
    <property type="entry name" value="FAS1"/>
    <property type="match status" value="1"/>
</dbReference>
<evidence type="ECO:0000256" key="5">
    <source>
        <dbReference type="ARBA" id="ARBA00022729"/>
    </source>
</evidence>
<evidence type="ECO:0000256" key="4">
    <source>
        <dbReference type="ARBA" id="ARBA00022622"/>
    </source>
</evidence>
<evidence type="ECO:0000256" key="3">
    <source>
        <dbReference type="ARBA" id="ARBA00022475"/>
    </source>
</evidence>
<comment type="function">
    <text evidence="9">May be a cell surface adhesion protein.</text>
</comment>
<dbReference type="GO" id="GO:0009834">
    <property type="term" value="P:plant-type secondary cell wall biogenesis"/>
    <property type="evidence" value="ECO:0000318"/>
    <property type="project" value="GO_Central"/>
</dbReference>
<dbReference type="KEGG" id="egt:105956681"/>
<accession>A0A022RDU8</accession>
<reference evidence="13 14" key="1">
    <citation type="journal article" date="2013" name="Proc. Natl. Acad. Sci. U.S.A.">
        <title>Fine-scale variation in meiotic recombination in Mimulus inferred from population shotgun sequencing.</title>
        <authorList>
            <person name="Hellsten U."/>
            <person name="Wright K.M."/>
            <person name="Jenkins J."/>
            <person name="Shu S."/>
            <person name="Yuan Y."/>
            <person name="Wessler S.R."/>
            <person name="Schmutz J."/>
            <person name="Willis J.H."/>
            <person name="Rokhsar D.S."/>
        </authorList>
    </citation>
    <scope>NUCLEOTIDE SEQUENCE [LARGE SCALE GENOMIC DNA]</scope>
    <source>
        <strain evidence="14">cv. DUN x IM62</strain>
    </source>
</reference>
<evidence type="ECO:0000256" key="9">
    <source>
        <dbReference type="ARBA" id="ARBA00024686"/>
    </source>
</evidence>
<dbReference type="PANTHER" id="PTHR32077">
    <property type="entry name" value="FASCICLIN-LIKE ARABINOGALACTAN PROTEIN"/>
    <property type="match status" value="1"/>
</dbReference>
<evidence type="ECO:0000256" key="8">
    <source>
        <dbReference type="ARBA" id="ARBA00023180"/>
    </source>
</evidence>
<keyword evidence="4" id="KW-0449">Lipoprotein</keyword>
<dbReference type="AlphaFoldDB" id="A0A022RDU8"/>
<dbReference type="InterPro" id="IPR036378">
    <property type="entry name" value="FAS1_dom_sf"/>
</dbReference>
<feature type="region of interest" description="Disordered" evidence="10">
    <location>
        <begin position="191"/>
        <end position="212"/>
    </location>
</feature>
<comment type="similarity">
    <text evidence="2">Belongs to the fasciclin-like AGP family.</text>
</comment>
<evidence type="ECO:0000256" key="10">
    <source>
        <dbReference type="SAM" id="MobiDB-lite"/>
    </source>
</evidence>
<comment type="subcellular location">
    <subcellularLocation>
        <location evidence="1">Cell membrane</location>
        <topology evidence="1">Lipid-anchor</topology>
        <topology evidence="1">GPI-anchor</topology>
    </subcellularLocation>
</comment>
<dbReference type="OrthoDB" id="286301at2759"/>